<keyword evidence="3" id="KW-1185">Reference proteome</keyword>
<dbReference type="Proteomes" id="UP000046395">
    <property type="component" value="Unassembled WGS sequence"/>
</dbReference>
<protein>
    <recommendedName>
        <fullName evidence="2">Retrovirus-related Pol polyprotein from transposon TNT 1-94-like beta-barrel domain-containing protein</fullName>
    </recommendedName>
</protein>
<evidence type="ECO:0000259" key="2">
    <source>
        <dbReference type="Pfam" id="PF22936"/>
    </source>
</evidence>
<proteinExistence type="predicted"/>
<accession>A0A5S6QKL3</accession>
<evidence type="ECO:0000313" key="4">
    <source>
        <dbReference type="WBParaSite" id="TMUE_2000007709.1"/>
    </source>
</evidence>
<dbReference type="WBParaSite" id="TMUE_2000007709.1">
    <property type="protein sequence ID" value="TMUE_2000007709.1"/>
    <property type="gene ID" value="WBGene00299983"/>
</dbReference>
<feature type="compositionally biased region" description="Basic and acidic residues" evidence="1">
    <location>
        <begin position="14"/>
        <end position="23"/>
    </location>
</feature>
<evidence type="ECO:0000256" key="1">
    <source>
        <dbReference type="SAM" id="MobiDB-lite"/>
    </source>
</evidence>
<evidence type="ECO:0000313" key="3">
    <source>
        <dbReference type="Proteomes" id="UP000046395"/>
    </source>
</evidence>
<feature type="domain" description="Retrovirus-related Pol polyprotein from transposon TNT 1-94-like beta-barrel" evidence="2">
    <location>
        <begin position="50"/>
        <end position="126"/>
    </location>
</feature>
<reference evidence="4" key="1">
    <citation type="submission" date="2019-12" db="UniProtKB">
        <authorList>
            <consortium name="WormBaseParasite"/>
        </authorList>
    </citation>
    <scope>IDENTIFICATION</scope>
</reference>
<dbReference type="AlphaFoldDB" id="A0A5S6QKL3"/>
<organism evidence="3 4">
    <name type="scientific">Trichuris muris</name>
    <name type="common">Mouse whipworm</name>
    <dbReference type="NCBI Taxonomy" id="70415"/>
    <lineage>
        <taxon>Eukaryota</taxon>
        <taxon>Metazoa</taxon>
        <taxon>Ecdysozoa</taxon>
        <taxon>Nematoda</taxon>
        <taxon>Enoplea</taxon>
        <taxon>Dorylaimia</taxon>
        <taxon>Trichinellida</taxon>
        <taxon>Trichuridae</taxon>
        <taxon>Trichuris</taxon>
    </lineage>
</organism>
<dbReference type="InterPro" id="IPR054722">
    <property type="entry name" value="PolX-like_BBD"/>
</dbReference>
<dbReference type="Pfam" id="PF22936">
    <property type="entry name" value="Pol_BBD"/>
    <property type="match status" value="1"/>
</dbReference>
<feature type="region of interest" description="Disordered" evidence="1">
    <location>
        <begin position="1"/>
        <end position="27"/>
    </location>
</feature>
<name>A0A5S6QKL3_TRIMR</name>
<sequence>MESTRAATEGGPQRLEKGRRPTSDEENVAAAKHVSFAIRDSPCTVDKRQWFIDSGASSHMTSDKSFFETLQVLKQQVFQADGTAVYTNGIGEGWLHCRLPEGIVQPIQLINVLYVPAVKGNLLSLLK</sequence>